<dbReference type="Proteomes" id="UP001331515">
    <property type="component" value="Unassembled WGS sequence"/>
</dbReference>
<accession>A0AAN8DF53</accession>
<protein>
    <submittedName>
        <fullName evidence="1">Uncharacterized protein</fullName>
    </submittedName>
</protein>
<evidence type="ECO:0000313" key="1">
    <source>
        <dbReference type="EMBL" id="KAK5921014.1"/>
    </source>
</evidence>
<dbReference type="AlphaFoldDB" id="A0AAN8DF53"/>
<organism evidence="1 2">
    <name type="scientific">Champsocephalus gunnari</name>
    <name type="common">Mackerel icefish</name>
    <dbReference type="NCBI Taxonomy" id="52237"/>
    <lineage>
        <taxon>Eukaryota</taxon>
        <taxon>Metazoa</taxon>
        <taxon>Chordata</taxon>
        <taxon>Craniata</taxon>
        <taxon>Vertebrata</taxon>
        <taxon>Euteleostomi</taxon>
        <taxon>Actinopterygii</taxon>
        <taxon>Neopterygii</taxon>
        <taxon>Teleostei</taxon>
        <taxon>Neoteleostei</taxon>
        <taxon>Acanthomorphata</taxon>
        <taxon>Eupercaria</taxon>
        <taxon>Perciformes</taxon>
        <taxon>Notothenioidei</taxon>
        <taxon>Channichthyidae</taxon>
        <taxon>Champsocephalus</taxon>
    </lineage>
</organism>
<sequence>MARLFPSESLFVVLWGPPVSEHCGAPFRQSPPTQRMRVVVVPLRLEPALRMRVTVVPSRPQPALRMRVTVASQTRQLSAL</sequence>
<proteinExistence type="predicted"/>
<reference evidence="1 2" key="1">
    <citation type="journal article" date="2023" name="Mol. Biol. Evol.">
        <title>Genomics of Secondarily Temperate Adaptation in the Only Non-Antarctic Icefish.</title>
        <authorList>
            <person name="Rivera-Colon A.G."/>
            <person name="Rayamajhi N."/>
            <person name="Minhas B.F."/>
            <person name="Madrigal G."/>
            <person name="Bilyk K.T."/>
            <person name="Yoon V."/>
            <person name="Hune M."/>
            <person name="Gregory S."/>
            <person name="Cheng C.H.C."/>
            <person name="Catchen J.M."/>
        </authorList>
    </citation>
    <scope>NUCLEOTIDE SEQUENCE [LARGE SCALE GENOMIC DNA]</scope>
    <source>
        <tissue evidence="1">White muscle</tissue>
    </source>
</reference>
<name>A0AAN8DF53_CHAGU</name>
<dbReference type="EMBL" id="JAURVH010001523">
    <property type="protein sequence ID" value="KAK5921014.1"/>
    <property type="molecule type" value="Genomic_DNA"/>
</dbReference>
<gene>
    <name evidence="1" type="ORF">CgunFtcFv8_024754</name>
</gene>
<comment type="caution">
    <text evidence="1">The sequence shown here is derived from an EMBL/GenBank/DDBJ whole genome shotgun (WGS) entry which is preliminary data.</text>
</comment>
<keyword evidence="2" id="KW-1185">Reference proteome</keyword>
<evidence type="ECO:0000313" key="2">
    <source>
        <dbReference type="Proteomes" id="UP001331515"/>
    </source>
</evidence>